<dbReference type="InterPro" id="IPR036388">
    <property type="entry name" value="WH-like_DNA-bd_sf"/>
</dbReference>
<proteinExistence type="predicted"/>
<dbReference type="SUPFAM" id="SSF46785">
    <property type="entry name" value="Winged helix' DNA-binding domain"/>
    <property type="match status" value="1"/>
</dbReference>
<dbReference type="CDD" id="cd00090">
    <property type="entry name" value="HTH_ARSR"/>
    <property type="match status" value="1"/>
</dbReference>
<name>A0ABX8GJW7_9CELL</name>
<dbReference type="PRINTS" id="PR00778">
    <property type="entry name" value="HTHARSR"/>
</dbReference>
<dbReference type="InterPro" id="IPR051081">
    <property type="entry name" value="HTH_MetalResp_TranReg"/>
</dbReference>
<evidence type="ECO:0000259" key="5">
    <source>
        <dbReference type="PROSITE" id="PS50987"/>
    </source>
</evidence>
<evidence type="ECO:0000313" key="7">
    <source>
        <dbReference type="Proteomes" id="UP000679335"/>
    </source>
</evidence>
<dbReference type="InterPro" id="IPR036390">
    <property type="entry name" value="WH_DNA-bd_sf"/>
</dbReference>
<feature type="region of interest" description="Disordered" evidence="4">
    <location>
        <begin position="111"/>
        <end position="134"/>
    </location>
</feature>
<dbReference type="SMART" id="SM00418">
    <property type="entry name" value="HTH_ARSR"/>
    <property type="match status" value="1"/>
</dbReference>
<dbReference type="Gene3D" id="1.10.10.10">
    <property type="entry name" value="Winged helix-like DNA-binding domain superfamily/Winged helix DNA-binding domain"/>
    <property type="match status" value="1"/>
</dbReference>
<gene>
    <name evidence="6" type="ORF">KKR89_17230</name>
</gene>
<dbReference type="EMBL" id="CP076023">
    <property type="protein sequence ID" value="QWC15961.1"/>
    <property type="molecule type" value="Genomic_DNA"/>
</dbReference>
<reference evidence="6 7" key="1">
    <citation type="submission" date="2021-05" db="EMBL/GenBank/DDBJ databases">
        <title>Novel species in genus Cellulomonas.</title>
        <authorList>
            <person name="Zhang G."/>
        </authorList>
    </citation>
    <scope>NUCLEOTIDE SEQUENCE [LARGE SCALE GENOMIC DNA]</scope>
    <source>
        <strain evidence="7">zg-ZUI157</strain>
    </source>
</reference>
<dbReference type="PANTHER" id="PTHR33154:SF33">
    <property type="entry name" value="TRANSCRIPTIONAL REPRESSOR SDPR"/>
    <property type="match status" value="1"/>
</dbReference>
<evidence type="ECO:0000313" key="6">
    <source>
        <dbReference type="EMBL" id="QWC15961.1"/>
    </source>
</evidence>
<dbReference type="InterPro" id="IPR001845">
    <property type="entry name" value="HTH_ArsR_DNA-bd_dom"/>
</dbReference>
<keyword evidence="1" id="KW-0805">Transcription regulation</keyword>
<evidence type="ECO:0000256" key="4">
    <source>
        <dbReference type="SAM" id="MobiDB-lite"/>
    </source>
</evidence>
<sequence length="134" mass="14521">MSTVRAGAARVDTVLAALAEPVRRRLLEHLGDDERTAGELVAAAGDEFGISQPATSQHLRVLRGAGVVTVRADGPRRLYRVEPQALSVVEDWLTGFLDPFAQPLDALETELARGRREVRRRDPSAGQVPEKSAS</sequence>
<accession>A0ABX8GJW7</accession>
<protein>
    <submittedName>
        <fullName evidence="6">Metalloregulator ArsR/SmtB family transcription factor</fullName>
    </submittedName>
</protein>
<evidence type="ECO:0000256" key="1">
    <source>
        <dbReference type="ARBA" id="ARBA00023015"/>
    </source>
</evidence>
<evidence type="ECO:0000256" key="2">
    <source>
        <dbReference type="ARBA" id="ARBA00023125"/>
    </source>
</evidence>
<keyword evidence="2" id="KW-0238">DNA-binding</keyword>
<keyword evidence="7" id="KW-1185">Reference proteome</keyword>
<feature type="compositionally biased region" description="Basic and acidic residues" evidence="4">
    <location>
        <begin position="111"/>
        <end position="123"/>
    </location>
</feature>
<dbReference type="Pfam" id="PF12840">
    <property type="entry name" value="HTH_20"/>
    <property type="match status" value="1"/>
</dbReference>
<dbReference type="InterPro" id="IPR011991">
    <property type="entry name" value="ArsR-like_HTH"/>
</dbReference>
<keyword evidence="3" id="KW-0804">Transcription</keyword>
<dbReference type="NCBIfam" id="NF033788">
    <property type="entry name" value="HTH_metalloreg"/>
    <property type="match status" value="1"/>
</dbReference>
<dbReference type="PROSITE" id="PS50987">
    <property type="entry name" value="HTH_ARSR_2"/>
    <property type="match status" value="1"/>
</dbReference>
<organism evidence="6 7">
    <name type="scientific">Cellulomonas dongxiuzhuiae</name>
    <dbReference type="NCBI Taxonomy" id="2819979"/>
    <lineage>
        <taxon>Bacteria</taxon>
        <taxon>Bacillati</taxon>
        <taxon>Actinomycetota</taxon>
        <taxon>Actinomycetes</taxon>
        <taxon>Micrococcales</taxon>
        <taxon>Cellulomonadaceae</taxon>
        <taxon>Cellulomonas</taxon>
    </lineage>
</organism>
<dbReference type="RefSeq" id="WP_208196535.1">
    <property type="nucleotide sequence ID" value="NZ_CP076023.1"/>
</dbReference>
<dbReference type="PANTHER" id="PTHR33154">
    <property type="entry name" value="TRANSCRIPTIONAL REGULATOR, ARSR FAMILY"/>
    <property type="match status" value="1"/>
</dbReference>
<evidence type="ECO:0000256" key="3">
    <source>
        <dbReference type="ARBA" id="ARBA00023163"/>
    </source>
</evidence>
<dbReference type="Proteomes" id="UP000679335">
    <property type="component" value="Chromosome"/>
</dbReference>
<feature type="domain" description="HTH arsR-type" evidence="5">
    <location>
        <begin position="3"/>
        <end position="104"/>
    </location>
</feature>